<evidence type="ECO:0000313" key="3">
    <source>
        <dbReference type="Proteomes" id="UP001320159"/>
    </source>
</evidence>
<dbReference type="Gene3D" id="3.60.10.10">
    <property type="entry name" value="Endonuclease/exonuclease/phosphatase"/>
    <property type="match status" value="1"/>
</dbReference>
<dbReference type="Pfam" id="PF03372">
    <property type="entry name" value="Exo_endo_phos"/>
    <property type="match status" value="1"/>
</dbReference>
<dbReference type="SUPFAM" id="SSF56219">
    <property type="entry name" value="DNase I-like"/>
    <property type="match status" value="1"/>
</dbReference>
<name>A0AAP2W3V7_9EURY</name>
<accession>A0AAP2W3V7</accession>
<dbReference type="InterPro" id="IPR005135">
    <property type="entry name" value="Endo/exonuclease/phosphatase"/>
</dbReference>
<comment type="caution">
    <text evidence="2">The sequence shown here is derived from an EMBL/GenBank/DDBJ whole genome shotgun (WGS) entry which is preliminary data.</text>
</comment>
<proteinExistence type="predicted"/>
<gene>
    <name evidence="2" type="ORF">CUJ83_00880</name>
</gene>
<dbReference type="AlphaFoldDB" id="A0AAP2W3V7"/>
<dbReference type="InterPro" id="IPR036691">
    <property type="entry name" value="Endo/exonu/phosph_ase_sf"/>
</dbReference>
<feature type="domain" description="Endonuclease/exonuclease/phosphatase" evidence="1">
    <location>
        <begin position="12"/>
        <end position="238"/>
    </location>
</feature>
<organism evidence="2 3">
    <name type="scientific">Methanooceanicella nereidis</name>
    <dbReference type="NCBI Taxonomy" id="2052831"/>
    <lineage>
        <taxon>Archaea</taxon>
        <taxon>Methanobacteriati</taxon>
        <taxon>Methanobacteriota</taxon>
        <taxon>Stenosarchaea group</taxon>
        <taxon>Methanomicrobia</taxon>
        <taxon>Methanocellales</taxon>
        <taxon>Methanocellaceae</taxon>
        <taxon>Methanooceanicella</taxon>
    </lineage>
</organism>
<reference evidence="2 3" key="1">
    <citation type="submission" date="2017-11" db="EMBL/GenBank/DDBJ databases">
        <title>Isolation and Characterization of Family Methanocellaceae Species from Potential Methane Hydrate Area Offshore Southwestern Taiwan.</title>
        <authorList>
            <person name="Zhang W.-L."/>
            <person name="Chen W.-C."/>
            <person name="Lai M.-C."/>
            <person name="Chen S.-C."/>
        </authorList>
    </citation>
    <scope>NUCLEOTIDE SEQUENCE [LARGE SCALE GENOMIC DNA]</scope>
    <source>
        <strain evidence="2 3">CWC-04</strain>
    </source>
</reference>
<dbReference type="GO" id="GO:0003824">
    <property type="term" value="F:catalytic activity"/>
    <property type="evidence" value="ECO:0007669"/>
    <property type="project" value="InterPro"/>
</dbReference>
<keyword evidence="3" id="KW-1185">Reference proteome</keyword>
<dbReference type="Proteomes" id="UP001320159">
    <property type="component" value="Unassembled WGS sequence"/>
</dbReference>
<evidence type="ECO:0000313" key="2">
    <source>
        <dbReference type="EMBL" id="MCD1293550.1"/>
    </source>
</evidence>
<protein>
    <recommendedName>
        <fullName evidence="1">Endonuclease/exonuclease/phosphatase domain-containing protein</fullName>
    </recommendedName>
</protein>
<evidence type="ECO:0000259" key="1">
    <source>
        <dbReference type="Pfam" id="PF03372"/>
    </source>
</evidence>
<dbReference type="EMBL" id="PGCK01000001">
    <property type="protein sequence ID" value="MCD1293550.1"/>
    <property type="molecule type" value="Genomic_DNA"/>
</dbReference>
<sequence length="267" mass="30694">MSGIGDRASSQVEAICGRAPDIIAFQDVTAGSAPKYRAELEHHGYFSIIDSFQFVKYRTRLMSRSIGEILASKWPLISYPEYFDVPWPEKVLSCFFIGPWGDILVHTAHIPPVKNSEWKKYQTLEGIYKGLAAESKYPRILCGDFNTPQEELSDGTIVTWGQKRKRDGEVVLEKYRGQRWDSAERNILEGLAKFDLHDVFRHVNGYDKNDFSFYEKLNGRRIGRRYDHVLASKSLNPLECRYLHDLRKAGLSEHSPIEAVFDPKMSK</sequence>